<sequence length="225" mass="25744">MMKKILQIVFWVIGLVFCFLIYRSIMAPIEFNKVKTERYTEVIKKLKDIRAAQEAYFLINGKYADNFDELTKFIETAHFTITSQRDTSWNAYDNTFKIEVMKQGVVIDTLGKVSVRDSLFKGSDRYKDLRYLPDFTGKGAKNEQFTLKVGTVETNDVQAPVFEVSVLKADVLRGLDPDLVKKEIDKKNDVSDVKGESIKVGSLEELNTNGNWPTSYDAKIAKKQQ</sequence>
<organism evidence="1 2">
    <name type="scientific">Capnocytophaga haemolytica</name>
    <dbReference type="NCBI Taxonomy" id="45243"/>
    <lineage>
        <taxon>Bacteria</taxon>
        <taxon>Pseudomonadati</taxon>
        <taxon>Bacteroidota</taxon>
        <taxon>Flavobacteriia</taxon>
        <taxon>Flavobacteriales</taxon>
        <taxon>Flavobacteriaceae</taxon>
        <taxon>Capnocytophaga</taxon>
    </lineage>
</organism>
<dbReference type="Proteomes" id="UP000215539">
    <property type="component" value="Chromosome 1"/>
</dbReference>
<gene>
    <name evidence="1" type="ORF">SAMEA44541418_01945</name>
</gene>
<evidence type="ECO:0000313" key="1">
    <source>
        <dbReference type="EMBL" id="SNV14898.1"/>
    </source>
</evidence>
<proteinExistence type="predicted"/>
<reference evidence="1 2" key="1">
    <citation type="submission" date="2017-06" db="EMBL/GenBank/DDBJ databases">
        <authorList>
            <consortium name="Pathogen Informatics"/>
        </authorList>
    </citation>
    <scope>NUCLEOTIDE SEQUENCE [LARGE SCALE GENOMIC DNA]</scope>
    <source>
        <strain evidence="1 2">NCTC12947</strain>
    </source>
</reference>
<name>A0AAX2H1W1_9FLAO</name>
<evidence type="ECO:0000313" key="2">
    <source>
        <dbReference type="Proteomes" id="UP000215539"/>
    </source>
</evidence>
<accession>A0AAX2H1W1</accession>
<dbReference type="AlphaFoldDB" id="A0AAX2H1W1"/>
<protein>
    <submittedName>
        <fullName evidence="1">Uncharacterized protein</fullName>
    </submittedName>
</protein>
<dbReference type="EMBL" id="LT906449">
    <property type="protein sequence ID" value="SNV14898.1"/>
    <property type="molecule type" value="Genomic_DNA"/>
</dbReference>